<dbReference type="EMBL" id="CABFNS010000064">
    <property type="protein sequence ID" value="VUC20106.1"/>
    <property type="molecule type" value="Genomic_DNA"/>
</dbReference>
<organism evidence="1 2">
    <name type="scientific">Bionectria ochroleuca</name>
    <name type="common">Gliocladium roseum</name>
    <dbReference type="NCBI Taxonomy" id="29856"/>
    <lineage>
        <taxon>Eukaryota</taxon>
        <taxon>Fungi</taxon>
        <taxon>Dikarya</taxon>
        <taxon>Ascomycota</taxon>
        <taxon>Pezizomycotina</taxon>
        <taxon>Sordariomycetes</taxon>
        <taxon>Hypocreomycetidae</taxon>
        <taxon>Hypocreales</taxon>
        <taxon>Bionectriaceae</taxon>
        <taxon>Clonostachys</taxon>
    </lineage>
</organism>
<dbReference type="InterPro" id="IPR032675">
    <property type="entry name" value="LRR_dom_sf"/>
</dbReference>
<dbReference type="Proteomes" id="UP000766486">
    <property type="component" value="Unassembled WGS sequence"/>
</dbReference>
<evidence type="ECO:0000313" key="2">
    <source>
        <dbReference type="Proteomes" id="UP000766486"/>
    </source>
</evidence>
<reference evidence="1 2" key="1">
    <citation type="submission" date="2019-06" db="EMBL/GenBank/DDBJ databases">
        <authorList>
            <person name="Broberg M."/>
        </authorList>
    </citation>
    <scope>NUCLEOTIDE SEQUENCE [LARGE SCALE GENOMIC DNA]</scope>
</reference>
<comment type="caution">
    <text evidence="1">The sequence shown here is derived from an EMBL/GenBank/DDBJ whole genome shotgun (WGS) entry which is preliminary data.</text>
</comment>
<gene>
    <name evidence="1" type="ORF">CLO192961_LOCUS11888</name>
</gene>
<dbReference type="Gene3D" id="3.80.10.10">
    <property type="entry name" value="Ribonuclease Inhibitor"/>
    <property type="match status" value="1"/>
</dbReference>
<evidence type="ECO:0000313" key="1">
    <source>
        <dbReference type="EMBL" id="VUC20106.1"/>
    </source>
</evidence>
<protein>
    <recommendedName>
        <fullName evidence="3">F-box domain-containing protein</fullName>
    </recommendedName>
</protein>
<proteinExistence type="predicted"/>
<keyword evidence="2" id="KW-1185">Reference proteome</keyword>
<sequence>MGPTAFSLLDLSPEILVQILEELCLHCSGVVDSTDTQSLGRCDLQVAKASQGALAALSRSCRVLRNVAQPYLYHYIAPGEKPRLLARTLMQRPALAQLVEELAITALDCDRYNQLFLEENQEMLEMQVRTDDFDKDAYRQDRVMGMFMLKYTPKLRKLFVLTDSLMPVMRYPHGTLSCLTNLRAKCDDIGSGFCLSVLAGIMEAAPNLKTLTVNNITQVDLEEREIFSQSVTEVNIAEAAISSEEFEMIIRGFPNLQVLRFETGGDRAYDIWCATPADMAKILLIRKATLREINFSINARFFPDELLERADVIDDLSGMTSLETIVLSSESIYSESDDNTYTDGSYLIDLLPESVKVLGLVDPSYHLEDDIFRLAARAYRRFPLLKKVMLQDVGRSTRKAYKQAFKNVGIECVKAKGLDVIVRN</sequence>
<accession>A0ABY6TNC7</accession>
<dbReference type="SUPFAM" id="SSF52047">
    <property type="entry name" value="RNI-like"/>
    <property type="match status" value="1"/>
</dbReference>
<name>A0ABY6TNC7_BIOOC</name>
<evidence type="ECO:0008006" key="3">
    <source>
        <dbReference type="Google" id="ProtNLM"/>
    </source>
</evidence>